<organism evidence="1">
    <name type="scientific">uncultured marine phage</name>
    <dbReference type="NCBI Taxonomy" id="707152"/>
    <lineage>
        <taxon>Viruses</taxon>
        <taxon>environmental samples</taxon>
    </lineage>
</organism>
<accession>A0A8D9C8W0</accession>
<name>A0A8D9C8W0_9VIRU</name>
<proteinExistence type="predicted"/>
<protein>
    <submittedName>
        <fullName evidence="1">Uncharacterized protein</fullName>
    </submittedName>
</protein>
<gene>
    <name evidence="1" type="ORF">SLAVMIC_00409</name>
</gene>
<dbReference type="EMBL" id="OU342829">
    <property type="protein sequence ID" value="CAG7580426.1"/>
    <property type="molecule type" value="Genomic_DNA"/>
</dbReference>
<reference evidence="1" key="1">
    <citation type="submission" date="2021-06" db="EMBL/GenBank/DDBJ databases">
        <authorList>
            <person name="Gannon L."/>
            <person name="Redgwell R T."/>
            <person name="Michniewski S."/>
            <person name="Harrison D C."/>
            <person name="Millard A."/>
        </authorList>
    </citation>
    <scope>NUCLEOTIDE SEQUENCE</scope>
</reference>
<sequence length="510" mass="59431">MKKIFVHADLLKVLNDIVQGNDNRVTKIARLLVQSATDGVEEDILIEDMSNYFAFSQETKKSISYAHKEKLVNKLKELNGIEEVSDELLDDYNEEFYNNITPKFVTRTKCKPSKFITRLFTKEYRKENFSERDVEYFVNQYNGIIRNELDFVVIQGEDIRKYYNTNNYDHNGPTGTLLNSCMAAEHKQKFLDIYTKNDNVSMLVAKNGEDKVLGRALIWDDVSFKEKDSMVEVYKGKFMDRIYYTHDWLLSKFTQWAKERKIYTKNNQRHDDPFRVINPENGNVEEYYLEAEVDLCHQYLPYMDTFSIPNYKRGFITNKKFDYDENLLMRSHDQGIPSIVWDSIDGKPIRSRDSKWGEHSNSWVHRDDNIRVSGDNFHKKLCKEDRLGGHITPKDTEINCIITGDAFAERNMVTSEHHNGMIHKKEAVETIDAGVVHKNESVESKYLGSKLSKDGSIHMEKLDDYLPKSVLENGLGIEEFEKVIETLNTLKGEKASNGNFNESSTFIFEF</sequence>
<evidence type="ECO:0000313" key="1">
    <source>
        <dbReference type="EMBL" id="CAG7580426.1"/>
    </source>
</evidence>